<dbReference type="InterPro" id="IPR036273">
    <property type="entry name" value="CRAL/TRIO_N_dom_sf"/>
</dbReference>
<evidence type="ECO:0000256" key="15">
    <source>
        <dbReference type="ARBA" id="ARBA00024180"/>
    </source>
</evidence>
<dbReference type="GO" id="GO:0005829">
    <property type="term" value="C:cytosol"/>
    <property type="evidence" value="ECO:0007669"/>
    <property type="project" value="TreeGrafter"/>
</dbReference>
<dbReference type="SMART" id="SM00516">
    <property type="entry name" value="SEC14"/>
    <property type="match status" value="1"/>
</dbReference>
<dbReference type="Gene3D" id="3.40.525.10">
    <property type="entry name" value="CRAL-TRIO lipid binding domain"/>
    <property type="match status" value="1"/>
</dbReference>
<keyword evidence="9 16" id="KW-0256">Endoplasmic reticulum</keyword>
<comment type="cofactor">
    <cofactor evidence="1">
        <name>heme b</name>
        <dbReference type="ChEBI" id="CHEBI:60344"/>
    </cofactor>
</comment>
<keyword evidence="13 16" id="KW-0472">Membrane</keyword>
<dbReference type="InterPro" id="IPR042938">
    <property type="entry name" value="Sfh5"/>
</dbReference>
<keyword evidence="8" id="KW-0479">Metal-binding</keyword>
<comment type="caution">
    <text evidence="19">The sequence shown here is derived from an EMBL/GenBank/DDBJ whole genome shotgun (WGS) entry which is preliminary data.</text>
</comment>
<dbReference type="SUPFAM" id="SSF46938">
    <property type="entry name" value="CRAL/TRIO N-terminal domain"/>
    <property type="match status" value="1"/>
</dbReference>
<dbReference type="EMBL" id="JAVHNQ010000001">
    <property type="protein sequence ID" value="KAK6359272.1"/>
    <property type="molecule type" value="Genomic_DNA"/>
</dbReference>
<dbReference type="CDD" id="cd00170">
    <property type="entry name" value="SEC14"/>
    <property type="match status" value="1"/>
</dbReference>
<evidence type="ECO:0000256" key="11">
    <source>
        <dbReference type="ARBA" id="ARBA00023004"/>
    </source>
</evidence>
<feature type="compositionally biased region" description="Low complexity" evidence="17">
    <location>
        <begin position="64"/>
        <end position="89"/>
    </location>
</feature>
<dbReference type="InterPro" id="IPR011074">
    <property type="entry name" value="CRAL/TRIO_N_dom"/>
</dbReference>
<keyword evidence="6 16" id="KW-0963">Cytoplasm</keyword>
<feature type="domain" description="CRAL-TRIO" evidence="18">
    <location>
        <begin position="225"/>
        <end position="360"/>
    </location>
</feature>
<gene>
    <name evidence="19" type="primary">SFH5</name>
    <name evidence="19" type="ORF">TWF696_000435</name>
</gene>
<evidence type="ECO:0000256" key="16">
    <source>
        <dbReference type="RuleBase" id="RU367059"/>
    </source>
</evidence>
<keyword evidence="20" id="KW-1185">Reference proteome</keyword>
<evidence type="ECO:0000256" key="9">
    <source>
        <dbReference type="ARBA" id="ARBA00022824"/>
    </source>
</evidence>
<evidence type="ECO:0000256" key="10">
    <source>
        <dbReference type="ARBA" id="ARBA00022848"/>
    </source>
</evidence>
<dbReference type="Proteomes" id="UP001375240">
    <property type="component" value="Unassembled WGS sequence"/>
</dbReference>
<feature type="compositionally biased region" description="Low complexity" evidence="17">
    <location>
        <begin position="14"/>
        <end position="26"/>
    </location>
</feature>
<reference evidence="19 20" key="1">
    <citation type="submission" date="2019-10" db="EMBL/GenBank/DDBJ databases">
        <authorList>
            <person name="Palmer J.M."/>
        </authorList>
    </citation>
    <scope>NUCLEOTIDE SEQUENCE [LARGE SCALE GENOMIC DNA]</scope>
    <source>
        <strain evidence="19 20">TWF696</strain>
    </source>
</reference>
<sequence length="401" mass="43751">MPTEINPATEIPTAVAPEAEAGAAPAKVEKVETEAKAPVEPVEPAKDATAATAPEDETTPAPAPEAAPATASEPAVKSEPEAAPVAKEAAPPELVNKQWGTISAQLATLYRKLPEILEKGNGHTEVFGVPLVHDDTNTPAFSTLLILQKFLRANEGNVEKAVDQLTASLVWRSEMKPLDQLAAEHDREAFEGLGYVQVLTLNNEVLTWNIYGAVKDYKKTFGDLDKFLKWRVALMEAAIAKLNLAEADKPIPDYNQGPDPYQISQVHDYLNISFIRMDPHARAASKAAIQIFRDYYPEMLNRKFFVNVPLVMGWLFKATALFLPETTLKKFRVLSYGTELHKEISDEVPENYGGKGIKELKDLGDPVRLTGDKVPGTYATPTDFPPAQPDAEVNTAPDTAA</sequence>
<evidence type="ECO:0000256" key="12">
    <source>
        <dbReference type="ARBA" id="ARBA00023055"/>
    </source>
</evidence>
<evidence type="ECO:0000256" key="14">
    <source>
        <dbReference type="ARBA" id="ARBA00024146"/>
    </source>
</evidence>
<dbReference type="GO" id="GO:0043001">
    <property type="term" value="P:Golgi to plasma membrane protein transport"/>
    <property type="evidence" value="ECO:0007669"/>
    <property type="project" value="TreeGrafter"/>
</dbReference>
<keyword evidence="7" id="KW-0349">Heme</keyword>
<evidence type="ECO:0000256" key="4">
    <source>
        <dbReference type="ARBA" id="ARBA00018320"/>
    </source>
</evidence>
<dbReference type="PANTHER" id="PTHR47669:SF1">
    <property type="entry name" value="PHOSPHATIDYLINOSITOL TRANSFER PROTEIN SFH5"/>
    <property type="match status" value="1"/>
</dbReference>
<protein>
    <recommendedName>
        <fullName evidence="4 16">Phosphatidylinositol transfer protein SFH5</fullName>
        <shortName evidence="16">PITP SFH5</shortName>
    </recommendedName>
</protein>
<comment type="similarity">
    <text evidence="3 16">Belongs to the SFH5 family.</text>
</comment>
<evidence type="ECO:0000256" key="8">
    <source>
        <dbReference type="ARBA" id="ARBA00022723"/>
    </source>
</evidence>
<evidence type="ECO:0000256" key="7">
    <source>
        <dbReference type="ARBA" id="ARBA00022617"/>
    </source>
</evidence>
<evidence type="ECO:0000256" key="13">
    <source>
        <dbReference type="ARBA" id="ARBA00023136"/>
    </source>
</evidence>
<comment type="subcellular location">
    <subcellularLocation>
        <location evidence="16">Cytoplasm</location>
    </subcellularLocation>
    <subcellularLocation>
        <location evidence="2 16">Endoplasmic reticulum membrane</location>
        <topology evidence="2 16">Peripheral membrane protein</topology>
    </subcellularLocation>
    <subcellularLocation>
        <location evidence="16">Microsome membrane</location>
        <topology evidence="16">Peripheral membrane protein</topology>
    </subcellularLocation>
</comment>
<evidence type="ECO:0000256" key="2">
    <source>
        <dbReference type="ARBA" id="ARBA00004406"/>
    </source>
</evidence>
<evidence type="ECO:0000313" key="19">
    <source>
        <dbReference type="EMBL" id="KAK6359272.1"/>
    </source>
</evidence>
<name>A0AAV9VEU6_9PEZI</name>
<dbReference type="PROSITE" id="PS50191">
    <property type="entry name" value="CRAL_TRIO"/>
    <property type="match status" value="1"/>
</dbReference>
<dbReference type="GO" id="GO:0017157">
    <property type="term" value="P:regulation of exocytosis"/>
    <property type="evidence" value="ECO:0007669"/>
    <property type="project" value="TreeGrafter"/>
</dbReference>
<dbReference type="PANTHER" id="PTHR47669">
    <property type="entry name" value="PHOSPHATIDYLINOSITOL TRANSFER PROTEIN SFH5"/>
    <property type="match status" value="1"/>
</dbReference>
<evidence type="ECO:0000256" key="3">
    <source>
        <dbReference type="ARBA" id="ARBA00006667"/>
    </source>
</evidence>
<evidence type="ECO:0000259" key="18">
    <source>
        <dbReference type="PROSITE" id="PS50191"/>
    </source>
</evidence>
<dbReference type="GO" id="GO:0005789">
    <property type="term" value="C:endoplasmic reticulum membrane"/>
    <property type="evidence" value="ECO:0007669"/>
    <property type="project" value="UniProtKB-SubCell"/>
</dbReference>
<organism evidence="19 20">
    <name type="scientific">Orbilia brochopaga</name>
    <dbReference type="NCBI Taxonomy" id="3140254"/>
    <lineage>
        <taxon>Eukaryota</taxon>
        <taxon>Fungi</taxon>
        <taxon>Dikarya</taxon>
        <taxon>Ascomycota</taxon>
        <taxon>Pezizomycotina</taxon>
        <taxon>Orbiliomycetes</taxon>
        <taxon>Orbiliales</taxon>
        <taxon>Orbiliaceae</taxon>
        <taxon>Orbilia</taxon>
    </lineage>
</organism>
<dbReference type="InterPro" id="IPR001251">
    <property type="entry name" value="CRAL-TRIO_dom"/>
</dbReference>
<evidence type="ECO:0000256" key="1">
    <source>
        <dbReference type="ARBA" id="ARBA00001970"/>
    </source>
</evidence>
<accession>A0AAV9VEU6</accession>
<keyword evidence="12 16" id="KW-0445">Lipid transport</keyword>
<dbReference type="InterPro" id="IPR036865">
    <property type="entry name" value="CRAL-TRIO_dom_sf"/>
</dbReference>
<evidence type="ECO:0000256" key="6">
    <source>
        <dbReference type="ARBA" id="ARBA00022490"/>
    </source>
</evidence>
<keyword evidence="11" id="KW-0408">Iron</keyword>
<keyword evidence="10 16" id="KW-0492">Microsome</keyword>
<feature type="compositionally biased region" description="Basic and acidic residues" evidence="17">
    <location>
        <begin position="27"/>
        <end position="37"/>
    </location>
</feature>
<proteinExistence type="inferred from homology"/>
<keyword evidence="5 16" id="KW-0813">Transport</keyword>
<dbReference type="GO" id="GO:0032541">
    <property type="term" value="C:cortical endoplasmic reticulum"/>
    <property type="evidence" value="ECO:0007669"/>
    <property type="project" value="TreeGrafter"/>
</dbReference>
<dbReference type="SUPFAM" id="SSF52087">
    <property type="entry name" value="CRAL/TRIO domain"/>
    <property type="match status" value="1"/>
</dbReference>
<evidence type="ECO:0000313" key="20">
    <source>
        <dbReference type="Proteomes" id="UP001375240"/>
    </source>
</evidence>
<feature type="region of interest" description="Disordered" evidence="17">
    <location>
        <begin position="1"/>
        <end position="89"/>
    </location>
</feature>
<comment type="function">
    <text evidence="15">Non-classical phosphatidylinositol (PtdIns) transfer protein (PITP), which exhibits PtdIns-binding/transfer activity in the absence of detectable PtdCho-binding/transfer activity. Regulates PtdIns(4,5)P2 homeostasis at the plasma membrane. Heme-binding protein that may play a role in organic oxidant-induced stress responses.</text>
</comment>
<dbReference type="Pfam" id="PF03765">
    <property type="entry name" value="CRAL_TRIO_N"/>
    <property type="match status" value="1"/>
</dbReference>
<dbReference type="Pfam" id="PF00650">
    <property type="entry name" value="CRAL_TRIO"/>
    <property type="match status" value="1"/>
</dbReference>
<dbReference type="GO" id="GO:0008526">
    <property type="term" value="F:phosphatidylinositol transfer activity"/>
    <property type="evidence" value="ECO:0007669"/>
    <property type="project" value="UniProtKB-UniRule"/>
</dbReference>
<feature type="region of interest" description="Disordered" evidence="17">
    <location>
        <begin position="371"/>
        <end position="401"/>
    </location>
</feature>
<dbReference type="GO" id="GO:0005886">
    <property type="term" value="C:plasma membrane"/>
    <property type="evidence" value="ECO:0007669"/>
    <property type="project" value="TreeGrafter"/>
</dbReference>
<evidence type="ECO:0000256" key="5">
    <source>
        <dbReference type="ARBA" id="ARBA00022448"/>
    </source>
</evidence>
<dbReference type="GO" id="GO:0046872">
    <property type="term" value="F:metal ion binding"/>
    <property type="evidence" value="ECO:0007669"/>
    <property type="project" value="UniProtKB-KW"/>
</dbReference>
<evidence type="ECO:0000256" key="17">
    <source>
        <dbReference type="SAM" id="MobiDB-lite"/>
    </source>
</evidence>
<dbReference type="AlphaFoldDB" id="A0AAV9VEU6"/>
<comment type="catalytic activity">
    <reaction evidence="14">
        <text>a 1,2-diacyl-sn-glycero-3-phospho-(1D-myo-inositol)(in) = a 1,2-diacyl-sn-glycero-3-phospho-(1D-myo-inositol)(out)</text>
        <dbReference type="Rhea" id="RHEA:38691"/>
        <dbReference type="ChEBI" id="CHEBI:57880"/>
    </reaction>
    <physiologicalReaction direction="left-to-right" evidence="14">
        <dbReference type="Rhea" id="RHEA:38692"/>
    </physiologicalReaction>
</comment>